<protein>
    <recommendedName>
        <fullName evidence="3">Transmembrane protein 192</fullName>
    </recommendedName>
</protein>
<organism evidence="8">
    <name type="scientific">Cuerna arida</name>
    <dbReference type="NCBI Taxonomy" id="1464854"/>
    <lineage>
        <taxon>Eukaryota</taxon>
        <taxon>Metazoa</taxon>
        <taxon>Ecdysozoa</taxon>
        <taxon>Arthropoda</taxon>
        <taxon>Hexapoda</taxon>
        <taxon>Insecta</taxon>
        <taxon>Pterygota</taxon>
        <taxon>Neoptera</taxon>
        <taxon>Paraneoptera</taxon>
        <taxon>Hemiptera</taxon>
        <taxon>Auchenorrhyncha</taxon>
        <taxon>Membracoidea</taxon>
        <taxon>Cicadellidae</taxon>
        <taxon>Cicadellinae</taxon>
        <taxon>Proconiini</taxon>
        <taxon>Cuerna</taxon>
    </lineage>
</organism>
<feature type="transmembrane region" description="Helical" evidence="7">
    <location>
        <begin position="63"/>
        <end position="82"/>
    </location>
</feature>
<proteinExistence type="inferred from homology"/>
<evidence type="ECO:0000256" key="5">
    <source>
        <dbReference type="ARBA" id="ARBA00022989"/>
    </source>
</evidence>
<feature type="transmembrane region" description="Helical" evidence="7">
    <location>
        <begin position="28"/>
        <end position="51"/>
    </location>
</feature>
<dbReference type="GO" id="GO:0005770">
    <property type="term" value="C:late endosome"/>
    <property type="evidence" value="ECO:0007669"/>
    <property type="project" value="TreeGrafter"/>
</dbReference>
<comment type="subcellular location">
    <subcellularLocation>
        <location evidence="1">Membrane</location>
        <topology evidence="1">Multi-pass membrane protein</topology>
    </subcellularLocation>
</comment>
<evidence type="ECO:0000256" key="6">
    <source>
        <dbReference type="ARBA" id="ARBA00023136"/>
    </source>
</evidence>
<dbReference type="InterPro" id="IPR029399">
    <property type="entry name" value="TMEM192"/>
</dbReference>
<gene>
    <name evidence="8" type="ORF">g.34544</name>
</gene>
<dbReference type="AlphaFoldDB" id="A0A1B6ELE6"/>
<accession>A0A1B6ELE6</accession>
<evidence type="ECO:0000256" key="1">
    <source>
        <dbReference type="ARBA" id="ARBA00004141"/>
    </source>
</evidence>
<dbReference type="GO" id="GO:0005765">
    <property type="term" value="C:lysosomal membrane"/>
    <property type="evidence" value="ECO:0007669"/>
    <property type="project" value="TreeGrafter"/>
</dbReference>
<evidence type="ECO:0000256" key="7">
    <source>
        <dbReference type="SAM" id="Phobius"/>
    </source>
</evidence>
<dbReference type="EMBL" id="GECZ01031009">
    <property type="protein sequence ID" value="JAS38760.1"/>
    <property type="molecule type" value="Transcribed_RNA"/>
</dbReference>
<evidence type="ECO:0000256" key="2">
    <source>
        <dbReference type="ARBA" id="ARBA00006314"/>
    </source>
</evidence>
<reference evidence="8" key="1">
    <citation type="submission" date="2015-11" db="EMBL/GenBank/DDBJ databases">
        <title>De novo transcriptome assembly of four potential Pierce s Disease insect vectors from Arizona vineyards.</title>
        <authorList>
            <person name="Tassone E.E."/>
        </authorList>
    </citation>
    <scope>NUCLEOTIDE SEQUENCE</scope>
</reference>
<sequence length="243" mass="27878">MNGDETEYLQPVLGVLPTQRFKPLNSSWVGALLLFLVILQELVGVVTVLFWPVKARHCEPLFLLLYSHACLWFLVLFLDHVLKWHHNKLRLEGYLSAYEQMTKYGSLPFYVVSLGITVMLVIITIYHQVHIVLEPVCTLAWHSPLMVALGTTSLECVLLSYILILYLVKVHKFNAVRAPPDVNSFDTWDAFTSQEVGYRERGEDVQELLQKQADSIRYYKDAIEVLQRKVMGLTAQLRGDSIN</sequence>
<dbReference type="PANTHER" id="PTHR31592">
    <property type="entry name" value="TRANSMEMBRANE PROTEIN 192"/>
    <property type="match status" value="1"/>
</dbReference>
<feature type="transmembrane region" description="Helical" evidence="7">
    <location>
        <begin position="107"/>
        <end position="126"/>
    </location>
</feature>
<dbReference type="PANTHER" id="PTHR31592:SF1">
    <property type="entry name" value="TRANSMEMBRANE PROTEIN 192"/>
    <property type="match status" value="1"/>
</dbReference>
<feature type="transmembrane region" description="Helical" evidence="7">
    <location>
        <begin position="146"/>
        <end position="168"/>
    </location>
</feature>
<keyword evidence="6 7" id="KW-0472">Membrane</keyword>
<dbReference type="Pfam" id="PF14802">
    <property type="entry name" value="TMEM192"/>
    <property type="match status" value="1"/>
</dbReference>
<evidence type="ECO:0000256" key="4">
    <source>
        <dbReference type="ARBA" id="ARBA00022692"/>
    </source>
</evidence>
<evidence type="ECO:0000256" key="3">
    <source>
        <dbReference type="ARBA" id="ARBA00014635"/>
    </source>
</evidence>
<evidence type="ECO:0000313" key="8">
    <source>
        <dbReference type="EMBL" id="JAS38760.1"/>
    </source>
</evidence>
<keyword evidence="5 7" id="KW-1133">Transmembrane helix</keyword>
<name>A0A1B6ELE6_9HEMI</name>
<comment type="similarity">
    <text evidence="2">Belongs to the TMEM192 family.</text>
</comment>
<keyword evidence="4 7" id="KW-0812">Transmembrane</keyword>